<reference evidence="1 2" key="1">
    <citation type="journal article" date="2018" name="New Phytol.">
        <title>Phylogenomics of Endogonaceae and evolution of mycorrhizas within Mucoromycota.</title>
        <authorList>
            <person name="Chang Y."/>
            <person name="Desiro A."/>
            <person name="Na H."/>
            <person name="Sandor L."/>
            <person name="Lipzen A."/>
            <person name="Clum A."/>
            <person name="Barry K."/>
            <person name="Grigoriev I.V."/>
            <person name="Martin F.M."/>
            <person name="Stajich J.E."/>
            <person name="Smith M.E."/>
            <person name="Bonito G."/>
            <person name="Spatafora J.W."/>
        </authorList>
    </citation>
    <scope>NUCLEOTIDE SEQUENCE [LARGE SCALE GENOMIC DNA]</scope>
    <source>
        <strain evidence="1 2">GMNB39</strain>
    </source>
</reference>
<comment type="caution">
    <text evidence="1">The sequence shown here is derived from an EMBL/GenBank/DDBJ whole genome shotgun (WGS) entry which is preliminary data.</text>
</comment>
<evidence type="ECO:0000313" key="2">
    <source>
        <dbReference type="Proteomes" id="UP000268093"/>
    </source>
</evidence>
<dbReference type="AlphaFoldDB" id="A0A433AKJ9"/>
<evidence type="ECO:0000313" key="1">
    <source>
        <dbReference type="EMBL" id="RUP03172.1"/>
    </source>
</evidence>
<proteinExistence type="predicted"/>
<sequence>MNRILEIFVELHMFKSFFGLCNFLQFDTRPRRFWIEKSAITEGLACAQVSTNGECGISMIGHGVGKSRPVVWWGLWCYTREGFFEAQQQR</sequence>
<accession>A0A433AKJ9</accession>
<organism evidence="1 2">
    <name type="scientific">Jimgerdemannia flammicorona</name>
    <dbReference type="NCBI Taxonomy" id="994334"/>
    <lineage>
        <taxon>Eukaryota</taxon>
        <taxon>Fungi</taxon>
        <taxon>Fungi incertae sedis</taxon>
        <taxon>Mucoromycota</taxon>
        <taxon>Mucoromycotina</taxon>
        <taxon>Endogonomycetes</taxon>
        <taxon>Endogonales</taxon>
        <taxon>Endogonaceae</taxon>
        <taxon>Jimgerdemannia</taxon>
    </lineage>
</organism>
<name>A0A433AKJ9_9FUNG</name>
<dbReference type="Proteomes" id="UP000268093">
    <property type="component" value="Unassembled WGS sequence"/>
</dbReference>
<keyword evidence="2" id="KW-1185">Reference proteome</keyword>
<gene>
    <name evidence="1" type="ORF">BC936DRAFT_140600</name>
</gene>
<protein>
    <submittedName>
        <fullName evidence="1">Uncharacterized protein</fullName>
    </submittedName>
</protein>
<dbReference type="EMBL" id="RBNI01017405">
    <property type="protein sequence ID" value="RUP03172.1"/>
    <property type="molecule type" value="Genomic_DNA"/>
</dbReference>